<protein>
    <submittedName>
        <fullName evidence="1">Uncharacterized protein</fullName>
    </submittedName>
</protein>
<evidence type="ECO:0000313" key="1">
    <source>
        <dbReference type="EMBL" id="AWR96868.1"/>
    </source>
</evidence>
<dbReference type="EMBL" id="CP029288">
    <property type="protein sequence ID" value="AWR96868.1"/>
    <property type="molecule type" value="Genomic_DNA"/>
</dbReference>
<name>A0A2U9ILE2_9CREN</name>
<accession>A0A2U9ILE2</accession>
<organism evidence="1 2">
    <name type="scientific">Acidianus sulfidivorans JP7</name>
    <dbReference type="NCBI Taxonomy" id="619593"/>
    <lineage>
        <taxon>Archaea</taxon>
        <taxon>Thermoproteota</taxon>
        <taxon>Thermoprotei</taxon>
        <taxon>Sulfolobales</taxon>
        <taxon>Sulfolobaceae</taxon>
        <taxon>Acidianus</taxon>
    </lineage>
</organism>
<dbReference type="KEGG" id="asul:DFR86_04385"/>
<dbReference type="OrthoDB" id="37216at2157"/>
<gene>
    <name evidence="1" type="ORF">DFR86_04385</name>
</gene>
<dbReference type="AlphaFoldDB" id="A0A2U9ILE2"/>
<dbReference type="RefSeq" id="WP_110379758.1">
    <property type="nucleotide sequence ID" value="NZ_CP029288.2"/>
</dbReference>
<sequence length="217" mass="25669">MKKEVIDKYVITTDTDDISKLVEFLRKYKISAYNYKVIYTNGKISVRAKISNNVILSIQDKYIDEAELLISKVPDSKYFIEFHNVKPENEIINLLNNLSFPFASEFHVFKNYFSCNIEKFRFKLTNLNVLEALSKEYPKIKELFPPFNVGYILTDKVLCEVGLKFHGIRNSNILQKCKYCEVEKDFVKIDNFVIKNGKIFRENKDKISKEDFYKNYE</sequence>
<reference evidence="1 2" key="1">
    <citation type="submission" date="2018-05" db="EMBL/GenBank/DDBJ databases">
        <title>Complete Genome Sequences of Extremely Thermoacidophilic, Metal-Mobilizing Type-Strain Members of the Archaeal Family Sulfolobaceae: Acidianus brierleyi DSM-1651T, Acidianus sulfidivorans DSM-18786T, Metallosphaera hakonensis DSM-7519T, and Metallosphaera prunae DSM-10039T.</title>
        <authorList>
            <person name="Counts J.A."/>
            <person name="Kelly R.M."/>
        </authorList>
    </citation>
    <scope>NUCLEOTIDE SEQUENCE [LARGE SCALE GENOMIC DNA]</scope>
    <source>
        <strain evidence="1 2">JP7</strain>
    </source>
</reference>
<proteinExistence type="predicted"/>
<dbReference type="GeneID" id="36837180"/>
<dbReference type="Proteomes" id="UP000248410">
    <property type="component" value="Chromosome"/>
</dbReference>
<evidence type="ECO:0000313" key="2">
    <source>
        <dbReference type="Proteomes" id="UP000248410"/>
    </source>
</evidence>
<keyword evidence="2" id="KW-1185">Reference proteome</keyword>